<dbReference type="InterPro" id="IPR011049">
    <property type="entry name" value="Serralysin-like_metalloprot_C"/>
</dbReference>
<dbReference type="PANTHER" id="PTHR38340">
    <property type="entry name" value="S-LAYER PROTEIN"/>
    <property type="match status" value="1"/>
</dbReference>
<dbReference type="InterPro" id="IPR001343">
    <property type="entry name" value="Hemolysn_Ca-bd"/>
</dbReference>
<evidence type="ECO:0000313" key="4">
    <source>
        <dbReference type="EMBL" id="MBP2238980.1"/>
    </source>
</evidence>
<reference evidence="4 5" key="1">
    <citation type="submission" date="2021-03" db="EMBL/GenBank/DDBJ databases">
        <title>Genomic Encyclopedia of Type Strains, Phase IV (KMG-IV): sequencing the most valuable type-strain genomes for metagenomic binning, comparative biology and taxonomic classification.</title>
        <authorList>
            <person name="Goeker M."/>
        </authorList>
    </citation>
    <scope>NUCLEOTIDE SEQUENCE [LARGE SCALE GENOMIC DNA]</scope>
    <source>
        <strain evidence="4 5">DSM 13372</strain>
    </source>
</reference>
<organism evidence="4 5">
    <name type="scientific">Sinorhizobium kostiense</name>
    <dbReference type="NCBI Taxonomy" id="76747"/>
    <lineage>
        <taxon>Bacteria</taxon>
        <taxon>Pseudomonadati</taxon>
        <taxon>Pseudomonadota</taxon>
        <taxon>Alphaproteobacteria</taxon>
        <taxon>Hyphomicrobiales</taxon>
        <taxon>Rhizobiaceae</taxon>
        <taxon>Sinorhizobium/Ensifer group</taxon>
        <taxon>Sinorhizobium</taxon>
    </lineage>
</organism>
<dbReference type="PANTHER" id="PTHR38340:SF1">
    <property type="entry name" value="S-LAYER PROTEIN"/>
    <property type="match status" value="1"/>
</dbReference>
<feature type="region of interest" description="Disordered" evidence="3">
    <location>
        <begin position="32"/>
        <end position="92"/>
    </location>
</feature>
<name>A0ABS4R9H8_9HYPH</name>
<dbReference type="Gene3D" id="2.150.10.10">
    <property type="entry name" value="Serralysin-like metalloprotease, C-terminal"/>
    <property type="match status" value="2"/>
</dbReference>
<protein>
    <submittedName>
        <fullName evidence="4">Ca2+-binding RTX toxin-like protein</fullName>
    </submittedName>
</protein>
<dbReference type="RefSeq" id="WP_209606414.1">
    <property type="nucleotide sequence ID" value="NZ_JAGILA010000010.1"/>
</dbReference>
<gene>
    <name evidence="4" type="ORF">J2Z31_005521</name>
</gene>
<evidence type="ECO:0000256" key="3">
    <source>
        <dbReference type="SAM" id="MobiDB-lite"/>
    </source>
</evidence>
<accession>A0ABS4R9H8</accession>
<dbReference type="InterPro" id="IPR050557">
    <property type="entry name" value="RTX_toxin/Mannuronan_C5-epim"/>
</dbReference>
<dbReference type="EMBL" id="JAGILA010000010">
    <property type="protein sequence ID" value="MBP2238980.1"/>
    <property type="molecule type" value="Genomic_DNA"/>
</dbReference>
<evidence type="ECO:0000256" key="2">
    <source>
        <dbReference type="ARBA" id="ARBA00022525"/>
    </source>
</evidence>
<comment type="caution">
    <text evidence="4">The sequence shown here is derived from an EMBL/GenBank/DDBJ whole genome shotgun (WGS) entry which is preliminary data.</text>
</comment>
<keyword evidence="5" id="KW-1185">Reference proteome</keyword>
<dbReference type="InterPro" id="IPR018511">
    <property type="entry name" value="Hemolysin-typ_Ca-bd_CS"/>
</dbReference>
<dbReference type="SUPFAM" id="SSF51120">
    <property type="entry name" value="beta-Roll"/>
    <property type="match status" value="1"/>
</dbReference>
<evidence type="ECO:0000256" key="1">
    <source>
        <dbReference type="ARBA" id="ARBA00004613"/>
    </source>
</evidence>
<proteinExistence type="predicted"/>
<dbReference type="PRINTS" id="PR00313">
    <property type="entry name" value="CABNDNGRPT"/>
</dbReference>
<dbReference type="PROSITE" id="PS00330">
    <property type="entry name" value="HEMOLYSIN_CALCIUM"/>
    <property type="match status" value="1"/>
</dbReference>
<comment type="subcellular location">
    <subcellularLocation>
        <location evidence="1">Secreted</location>
    </subcellularLocation>
</comment>
<dbReference type="Pfam" id="PF00353">
    <property type="entry name" value="HemolysinCabind"/>
    <property type="match status" value="3"/>
</dbReference>
<keyword evidence="2" id="KW-0964">Secreted</keyword>
<evidence type="ECO:0000313" key="5">
    <source>
        <dbReference type="Proteomes" id="UP000730739"/>
    </source>
</evidence>
<sequence>MLIRGGPSDNSLLGSGGDDLLIDPTGNDWIDGARGNDSISSGDGNDRVFGGEGNDHIFGEAGNDYLYGDNGRERPPVAGQDNDKLYGGPGDDVLFASDGRDQLTGGDGQDTFVFQSHNPIRDPAGWPDPGYTVISDFDPTQDTFAFDAAGYYSDGSSANFVNHASSRTGHPVDTFHSGAASDAHGEDVVVVTDKSFYSGDGAANAVAGETTGDIIVYHDDLTKSAVLAYVTSENHADEFARLGNVHSLADLAGLGLSGWDFTFV</sequence>
<dbReference type="Proteomes" id="UP000730739">
    <property type="component" value="Unassembled WGS sequence"/>
</dbReference>